<dbReference type="PANTHER" id="PTHR19444:SF13">
    <property type="entry name" value="PROTEIN UNC-93 HOMOLOG A"/>
    <property type="match status" value="1"/>
</dbReference>
<evidence type="ECO:0000256" key="4">
    <source>
        <dbReference type="ARBA" id="ARBA00022989"/>
    </source>
</evidence>
<dbReference type="InterPro" id="IPR051951">
    <property type="entry name" value="UNC-93_regulatory"/>
</dbReference>
<name>K1PDC8_MAGGI</name>
<organism evidence="6">
    <name type="scientific">Magallana gigas</name>
    <name type="common">Pacific oyster</name>
    <name type="synonym">Crassostrea gigas</name>
    <dbReference type="NCBI Taxonomy" id="29159"/>
    <lineage>
        <taxon>Eukaryota</taxon>
        <taxon>Metazoa</taxon>
        <taxon>Spiralia</taxon>
        <taxon>Lophotrochozoa</taxon>
        <taxon>Mollusca</taxon>
        <taxon>Bivalvia</taxon>
        <taxon>Autobranchia</taxon>
        <taxon>Pteriomorphia</taxon>
        <taxon>Ostreida</taxon>
        <taxon>Ostreoidea</taxon>
        <taxon>Ostreidae</taxon>
        <taxon>Magallana</taxon>
    </lineage>
</organism>
<keyword evidence="3" id="KW-0812">Transmembrane</keyword>
<dbReference type="GO" id="GO:0016020">
    <property type="term" value="C:membrane"/>
    <property type="evidence" value="ECO:0007669"/>
    <property type="project" value="UniProtKB-SubCell"/>
</dbReference>
<dbReference type="InterPro" id="IPR036259">
    <property type="entry name" value="MFS_trans_sf"/>
</dbReference>
<evidence type="ECO:0000256" key="2">
    <source>
        <dbReference type="ARBA" id="ARBA00009172"/>
    </source>
</evidence>
<evidence type="ECO:0000313" key="6">
    <source>
        <dbReference type="EMBL" id="EKC19508.1"/>
    </source>
</evidence>
<dbReference type="Pfam" id="PF05978">
    <property type="entry name" value="UNC-93"/>
    <property type="match status" value="1"/>
</dbReference>
<keyword evidence="4" id="KW-1133">Transmembrane helix</keyword>
<accession>K1PDC8</accession>
<evidence type="ECO:0000256" key="1">
    <source>
        <dbReference type="ARBA" id="ARBA00004141"/>
    </source>
</evidence>
<dbReference type="HOGENOM" id="CLU_025356_1_1_1"/>
<comment type="similarity">
    <text evidence="2">Belongs to the unc-93 family.</text>
</comment>
<gene>
    <name evidence="6" type="ORF">CGI_10008324</name>
</gene>
<sequence>MKICFGCKTTENEVGITGRETWNVVIISLSFFAVFTAYTALQNLQSSLNQEDGLGVTSLSCLYAFVIVSAILAPWIIKTLGIKISLLISWVSHILYTCSNFYPTFATLIPTSILLGLISGLLWTSQGVFISTNAYSISENNKAEIHATLSRLNGIFFTFFELTQITGNLISSFVLNKDTAFNTTMSSASACGCNDCPVDVHSNSTSKITEPANSARYLLMSIFLAFDVLGFLCTVIFLPAIQKTQWAEKANGKESVTACCSVLRTDPKLVFLLPLFSIVAMQKAVVWTDFTKSYASCTFGIHMVGFVMASYGCATTASAIVTSRIAKYTGRYVLFATAVAIDLTIFIVLYFWAPTADQEVHLFSMAVVWGLGEGIWATQFNALIALLFPERTEAAFANYHCTKAASFTVYFVISLYVCVKVKLLLVIVLLVVGSAMYAGVEVHVYRNRHVVEKEIQVVNVENNPENNTTRL</sequence>
<dbReference type="AlphaFoldDB" id="K1PDC8"/>
<dbReference type="InterPro" id="IPR010291">
    <property type="entry name" value="Ion_channel_UNC-93"/>
</dbReference>
<dbReference type="PANTHER" id="PTHR19444">
    <property type="entry name" value="UNC-93 RELATED"/>
    <property type="match status" value="1"/>
</dbReference>
<protein>
    <submittedName>
        <fullName evidence="6">Unc-93-like protein A</fullName>
    </submittedName>
</protein>
<keyword evidence="5" id="KW-0472">Membrane</keyword>
<dbReference type="InParanoid" id="K1PDC8"/>
<reference evidence="6" key="1">
    <citation type="journal article" date="2012" name="Nature">
        <title>The oyster genome reveals stress adaptation and complexity of shell formation.</title>
        <authorList>
            <person name="Zhang G."/>
            <person name="Fang X."/>
            <person name="Guo X."/>
            <person name="Li L."/>
            <person name="Luo R."/>
            <person name="Xu F."/>
            <person name="Yang P."/>
            <person name="Zhang L."/>
            <person name="Wang X."/>
            <person name="Qi H."/>
            <person name="Xiong Z."/>
            <person name="Que H."/>
            <person name="Xie Y."/>
            <person name="Holland P.W."/>
            <person name="Paps J."/>
            <person name="Zhu Y."/>
            <person name="Wu F."/>
            <person name="Chen Y."/>
            <person name="Wang J."/>
            <person name="Peng C."/>
            <person name="Meng J."/>
            <person name="Yang L."/>
            <person name="Liu J."/>
            <person name="Wen B."/>
            <person name="Zhang N."/>
            <person name="Huang Z."/>
            <person name="Zhu Q."/>
            <person name="Feng Y."/>
            <person name="Mount A."/>
            <person name="Hedgecock D."/>
            <person name="Xu Z."/>
            <person name="Liu Y."/>
            <person name="Domazet-Loso T."/>
            <person name="Du Y."/>
            <person name="Sun X."/>
            <person name="Zhang S."/>
            <person name="Liu B."/>
            <person name="Cheng P."/>
            <person name="Jiang X."/>
            <person name="Li J."/>
            <person name="Fan D."/>
            <person name="Wang W."/>
            <person name="Fu W."/>
            <person name="Wang T."/>
            <person name="Wang B."/>
            <person name="Zhang J."/>
            <person name="Peng Z."/>
            <person name="Li Y."/>
            <person name="Li N."/>
            <person name="Wang J."/>
            <person name="Chen M."/>
            <person name="He Y."/>
            <person name="Tan F."/>
            <person name="Song X."/>
            <person name="Zheng Q."/>
            <person name="Huang R."/>
            <person name="Yang H."/>
            <person name="Du X."/>
            <person name="Chen L."/>
            <person name="Yang M."/>
            <person name="Gaffney P.M."/>
            <person name="Wang S."/>
            <person name="Luo L."/>
            <person name="She Z."/>
            <person name="Ming Y."/>
            <person name="Huang W."/>
            <person name="Zhang S."/>
            <person name="Huang B."/>
            <person name="Zhang Y."/>
            <person name="Qu T."/>
            <person name="Ni P."/>
            <person name="Miao G."/>
            <person name="Wang J."/>
            <person name="Wang Q."/>
            <person name="Steinberg C.E."/>
            <person name="Wang H."/>
            <person name="Li N."/>
            <person name="Qian L."/>
            <person name="Zhang G."/>
            <person name="Li Y."/>
            <person name="Yang H."/>
            <person name="Liu X."/>
            <person name="Wang J."/>
            <person name="Yin Y."/>
            <person name="Wang J."/>
        </authorList>
    </citation>
    <scope>NUCLEOTIDE SEQUENCE [LARGE SCALE GENOMIC DNA]</scope>
    <source>
        <strain evidence="6">05x7-T-G4-1.051#20</strain>
    </source>
</reference>
<dbReference type="EMBL" id="JH818491">
    <property type="protein sequence ID" value="EKC19508.1"/>
    <property type="molecule type" value="Genomic_DNA"/>
</dbReference>
<evidence type="ECO:0000256" key="3">
    <source>
        <dbReference type="ARBA" id="ARBA00022692"/>
    </source>
</evidence>
<proteinExistence type="inferred from homology"/>
<comment type="subcellular location">
    <subcellularLocation>
        <location evidence="1">Membrane</location>
        <topology evidence="1">Multi-pass membrane protein</topology>
    </subcellularLocation>
</comment>
<evidence type="ECO:0000256" key="5">
    <source>
        <dbReference type="ARBA" id="ARBA00023136"/>
    </source>
</evidence>
<dbReference type="Gene3D" id="1.20.1250.20">
    <property type="entry name" value="MFS general substrate transporter like domains"/>
    <property type="match status" value="1"/>
</dbReference>
<dbReference type="SUPFAM" id="SSF103473">
    <property type="entry name" value="MFS general substrate transporter"/>
    <property type="match status" value="1"/>
</dbReference>